<gene>
    <name evidence="1" type="ORF">CTTA_4236</name>
</gene>
<organism evidence="1 2">
    <name type="scientific">Comamonas testosteroni</name>
    <name type="common">Pseudomonas testosteroni</name>
    <dbReference type="NCBI Taxonomy" id="285"/>
    <lineage>
        <taxon>Bacteria</taxon>
        <taxon>Pseudomonadati</taxon>
        <taxon>Pseudomonadota</taxon>
        <taxon>Betaproteobacteria</taxon>
        <taxon>Burkholderiales</taxon>
        <taxon>Comamonadaceae</taxon>
        <taxon>Comamonas</taxon>
    </lineage>
</organism>
<dbReference type="AlphaFoldDB" id="A0A5A7MJZ0"/>
<comment type="caution">
    <text evidence="1">The sequence shown here is derived from an EMBL/GenBank/DDBJ whole genome shotgun (WGS) entry which is preliminary data.</text>
</comment>
<evidence type="ECO:0000313" key="2">
    <source>
        <dbReference type="Proteomes" id="UP000323105"/>
    </source>
</evidence>
<evidence type="ECO:0000313" key="1">
    <source>
        <dbReference type="EMBL" id="GEQ77231.1"/>
    </source>
</evidence>
<sequence length="70" mass="7263">MAGQAPMISEPMMATSSTSVRIAALRARPPNKRSAIRPEIIGARGGEGERRLAASVEAAASELEGDVVDT</sequence>
<protein>
    <submittedName>
        <fullName evidence="1">Uncharacterized protein</fullName>
    </submittedName>
</protein>
<dbReference type="EMBL" id="BKBW01000011">
    <property type="protein sequence ID" value="GEQ77231.1"/>
    <property type="molecule type" value="Genomic_DNA"/>
</dbReference>
<accession>A0A5A7MJZ0</accession>
<reference evidence="1 2" key="1">
    <citation type="journal article" date="2019" name="Microbiol. Resour. Announc.">
        <title>Draft Genome Sequence of Comamonas testosteroni TA441, a Bacterium That Has a Cryptic Phenol Degradation Gene Cluster.</title>
        <authorList>
            <person name="Arai H."/>
            <person name="Ishii M."/>
        </authorList>
    </citation>
    <scope>NUCLEOTIDE SEQUENCE [LARGE SCALE GENOMIC DNA]</scope>
    <source>
        <strain evidence="1 2">TA441</strain>
    </source>
</reference>
<dbReference type="Proteomes" id="UP000323105">
    <property type="component" value="Unassembled WGS sequence"/>
</dbReference>
<name>A0A5A7MJZ0_COMTE</name>
<proteinExistence type="predicted"/>